<dbReference type="Proteomes" id="UP000294558">
    <property type="component" value="Unassembled WGS sequence"/>
</dbReference>
<dbReference type="AlphaFoldDB" id="A0A4R7I463"/>
<reference evidence="2 3" key="1">
    <citation type="submission" date="2019-03" db="EMBL/GenBank/DDBJ databases">
        <title>Sequencing the genomes of 1000 actinobacteria strains.</title>
        <authorList>
            <person name="Klenk H.-P."/>
        </authorList>
    </citation>
    <scope>NUCLEOTIDE SEQUENCE [LARGE SCALE GENOMIC DNA]</scope>
    <source>
        <strain evidence="2 3">DSM 18936</strain>
    </source>
</reference>
<evidence type="ECO:0000313" key="3">
    <source>
        <dbReference type="Proteomes" id="UP000294558"/>
    </source>
</evidence>
<feature type="region of interest" description="Disordered" evidence="1">
    <location>
        <begin position="1"/>
        <end position="50"/>
    </location>
</feature>
<feature type="compositionally biased region" description="Acidic residues" evidence="1">
    <location>
        <begin position="31"/>
        <end position="50"/>
    </location>
</feature>
<proteinExistence type="predicted"/>
<evidence type="ECO:0000313" key="2">
    <source>
        <dbReference type="EMBL" id="TDT18457.1"/>
    </source>
</evidence>
<name>A0A4R7I463_9ACTN</name>
<dbReference type="RefSeq" id="WP_166657724.1">
    <property type="nucleotide sequence ID" value="NZ_SOAU01000001.1"/>
</dbReference>
<keyword evidence="3" id="KW-1185">Reference proteome</keyword>
<accession>A0A4R7I463</accession>
<protein>
    <submittedName>
        <fullName evidence="2">Uncharacterized protein</fullName>
    </submittedName>
</protein>
<evidence type="ECO:0000256" key="1">
    <source>
        <dbReference type="SAM" id="MobiDB-lite"/>
    </source>
</evidence>
<gene>
    <name evidence="2" type="ORF">BDK89_4078</name>
</gene>
<dbReference type="EMBL" id="SOAU01000001">
    <property type="protein sequence ID" value="TDT18457.1"/>
    <property type="molecule type" value="Genomic_DNA"/>
</dbReference>
<comment type="caution">
    <text evidence="2">The sequence shown here is derived from an EMBL/GenBank/DDBJ whole genome shotgun (WGS) entry which is preliminary data.</text>
</comment>
<organism evidence="2 3">
    <name type="scientific">Ilumatobacter fluminis</name>
    <dbReference type="NCBI Taxonomy" id="467091"/>
    <lineage>
        <taxon>Bacteria</taxon>
        <taxon>Bacillati</taxon>
        <taxon>Actinomycetota</taxon>
        <taxon>Acidimicrobiia</taxon>
        <taxon>Acidimicrobiales</taxon>
        <taxon>Ilumatobacteraceae</taxon>
        <taxon>Ilumatobacter</taxon>
    </lineage>
</organism>
<sequence>MTSDTNDDTPNLPSARDLDSDVQSTPAGTTDELEDEIDDTGAEVAPDTDD</sequence>
<feature type="compositionally biased region" description="Polar residues" evidence="1">
    <location>
        <begin position="1"/>
        <end position="12"/>
    </location>
</feature>